<keyword evidence="1" id="KW-0521">NADP</keyword>
<dbReference type="Pfam" id="PF08240">
    <property type="entry name" value="ADH_N"/>
    <property type="match status" value="1"/>
</dbReference>
<dbReference type="AlphaFoldDB" id="A0A191WG05"/>
<sequence>MRAIGFNVFGGPEVLHELEHPDPEPRSDEVRIRVAASTVNNGDTYMRKGQVGSLAHRPPWVPGMEAAGVIDQVGAIASSRFAVGDPVTAFVIPTDPRGGAYGELAVTSTRRVIEIPKGSTVSEAATLPMNGITAHLLLNAMSLRPGDVVAVIGAAGAVGGYVVELAHAAGFTVIADAAPSDRELVARLGADIVVPRGEQVLRAIHAAADGEVDAVALTTAPWLDAASIVRPGGVVATAVGISDGAQLSAARRRGVQIVPVRVDLEEDPAPMLELLRQLTEEGALSLRVADELPARDAAEAHRRLEAGGLRGRQVLRFD</sequence>
<dbReference type="InterPro" id="IPR036291">
    <property type="entry name" value="NAD(P)-bd_dom_sf"/>
</dbReference>
<dbReference type="EMBL" id="CP013979">
    <property type="protein sequence ID" value="ANJ27157.1"/>
    <property type="molecule type" value="Genomic_DNA"/>
</dbReference>
<evidence type="ECO:0000313" key="3">
    <source>
        <dbReference type="EMBL" id="ANJ27157.1"/>
    </source>
</evidence>
<dbReference type="SUPFAM" id="SSF51735">
    <property type="entry name" value="NAD(P)-binding Rossmann-fold domains"/>
    <property type="match status" value="1"/>
</dbReference>
<evidence type="ECO:0000313" key="4">
    <source>
        <dbReference type="Proteomes" id="UP000078437"/>
    </source>
</evidence>
<dbReference type="SMART" id="SM00829">
    <property type="entry name" value="PKS_ER"/>
    <property type="match status" value="1"/>
</dbReference>
<keyword evidence="4" id="KW-1185">Reference proteome</keyword>
<dbReference type="Proteomes" id="UP000078437">
    <property type="component" value="Chromosome"/>
</dbReference>
<dbReference type="InterPro" id="IPR013154">
    <property type="entry name" value="ADH-like_N"/>
</dbReference>
<dbReference type="SUPFAM" id="SSF50129">
    <property type="entry name" value="GroES-like"/>
    <property type="match status" value="1"/>
</dbReference>
<dbReference type="CDD" id="cd05289">
    <property type="entry name" value="MDR_like_2"/>
    <property type="match status" value="1"/>
</dbReference>
<dbReference type="GO" id="GO:0016491">
    <property type="term" value="F:oxidoreductase activity"/>
    <property type="evidence" value="ECO:0007669"/>
    <property type="project" value="InterPro"/>
</dbReference>
<evidence type="ECO:0000259" key="2">
    <source>
        <dbReference type="SMART" id="SM00829"/>
    </source>
</evidence>
<dbReference type="PANTHER" id="PTHR44154:SF1">
    <property type="entry name" value="QUINONE OXIDOREDUCTASE"/>
    <property type="match status" value="1"/>
</dbReference>
<dbReference type="InterPro" id="IPR020843">
    <property type="entry name" value="ER"/>
</dbReference>
<organism evidence="3 4">
    <name type="scientific">Agromyces aureus</name>
    <dbReference type="NCBI Taxonomy" id="453304"/>
    <lineage>
        <taxon>Bacteria</taxon>
        <taxon>Bacillati</taxon>
        <taxon>Actinomycetota</taxon>
        <taxon>Actinomycetes</taxon>
        <taxon>Micrococcales</taxon>
        <taxon>Microbacteriaceae</taxon>
        <taxon>Agromyces</taxon>
    </lineage>
</organism>
<proteinExistence type="predicted"/>
<reference evidence="3 4" key="1">
    <citation type="journal article" date="2016" name="Int. J. Syst. Evol. Microbiol.">
        <title>Agromyces aureus sp. nov., isolated from the rhizosphere of Salix caprea L. grown in a heavy-metal-contaminated soil.</title>
        <authorList>
            <person name="Corretto E."/>
            <person name="Antonielli L."/>
            <person name="Sessitsch A."/>
            <person name="Compant S."/>
            <person name="Gorfer M."/>
            <person name="Kuffner M."/>
            <person name="Brader G."/>
        </authorList>
    </citation>
    <scope>NUCLEOTIDE SEQUENCE [LARGE SCALE GENOMIC DNA]</scope>
    <source>
        <strain evidence="3 4">AR33</strain>
    </source>
</reference>
<dbReference type="Gene3D" id="3.90.180.10">
    <property type="entry name" value="Medium-chain alcohol dehydrogenases, catalytic domain"/>
    <property type="match status" value="1"/>
</dbReference>
<protein>
    <recommendedName>
        <fullName evidence="2">Enoyl reductase (ER) domain-containing protein</fullName>
    </recommendedName>
</protein>
<dbReference type="KEGG" id="agy:ATC03_10895"/>
<dbReference type="InterPro" id="IPR011032">
    <property type="entry name" value="GroES-like_sf"/>
</dbReference>
<dbReference type="STRING" id="453304.ATC03_10895"/>
<feature type="domain" description="Enoyl reductase (ER)" evidence="2">
    <location>
        <begin position="10"/>
        <end position="315"/>
    </location>
</feature>
<evidence type="ECO:0000256" key="1">
    <source>
        <dbReference type="ARBA" id="ARBA00022857"/>
    </source>
</evidence>
<name>A0A191WG05_9MICO</name>
<dbReference type="OrthoDB" id="3175656at2"/>
<dbReference type="InterPro" id="IPR051603">
    <property type="entry name" value="Zinc-ADH_QOR/CCCR"/>
</dbReference>
<dbReference type="Gene3D" id="3.40.50.720">
    <property type="entry name" value="NAD(P)-binding Rossmann-like Domain"/>
    <property type="match status" value="1"/>
</dbReference>
<gene>
    <name evidence="3" type="ORF">ATC03_10895</name>
</gene>
<reference evidence="4" key="2">
    <citation type="submission" date="2016-01" db="EMBL/GenBank/DDBJ databases">
        <title>Complete genome sequence of Agromyces aureus AR33T and comparison with related organisms.</title>
        <authorList>
            <person name="Corretto E."/>
            <person name="Antonielli L."/>
            <person name="Sessitsch A."/>
            <person name="Brader G."/>
        </authorList>
    </citation>
    <scope>NUCLEOTIDE SEQUENCE [LARGE SCALE GENOMIC DNA]</scope>
    <source>
        <strain evidence="4">AR33</strain>
    </source>
</reference>
<dbReference type="RefSeq" id="WP_067876790.1">
    <property type="nucleotide sequence ID" value="NZ_CP013979.1"/>
</dbReference>
<dbReference type="Pfam" id="PF13602">
    <property type="entry name" value="ADH_zinc_N_2"/>
    <property type="match status" value="1"/>
</dbReference>
<dbReference type="PANTHER" id="PTHR44154">
    <property type="entry name" value="QUINONE OXIDOREDUCTASE"/>
    <property type="match status" value="1"/>
</dbReference>
<accession>A0A191WG05</accession>